<dbReference type="Gramene" id="PAN26120">
    <property type="protein sequence ID" value="PAN26120"/>
    <property type="gene ID" value="PAHAL_4G348900"/>
</dbReference>
<dbReference type="EMBL" id="CM008049">
    <property type="protein sequence ID" value="PAN26120.1"/>
    <property type="molecule type" value="Genomic_DNA"/>
</dbReference>
<dbReference type="Gramene" id="PAN26119">
    <property type="protein sequence ID" value="PAN26119"/>
    <property type="gene ID" value="PAHAL_4G348900"/>
</dbReference>
<dbReference type="EMBL" id="CM008049">
    <property type="protein sequence ID" value="PAN26118.1"/>
    <property type="molecule type" value="Genomic_DNA"/>
</dbReference>
<dbReference type="SUPFAM" id="SSF52047">
    <property type="entry name" value="RNI-like"/>
    <property type="match status" value="1"/>
</dbReference>
<dbReference type="InterPro" id="IPR055357">
    <property type="entry name" value="LRR_At1g61320_AtMIF1"/>
</dbReference>
<reference evidence="2" key="1">
    <citation type="submission" date="2018-04" db="EMBL/GenBank/DDBJ databases">
        <title>WGS assembly of Panicum hallii.</title>
        <authorList>
            <person name="Lovell J."/>
            <person name="Jenkins J."/>
            <person name="Lowry D."/>
            <person name="Mamidi S."/>
            <person name="Sreedasyam A."/>
            <person name="Weng X."/>
            <person name="Barry K."/>
            <person name="Bonette J."/>
            <person name="Campitelli B."/>
            <person name="Daum C."/>
            <person name="Gordon S."/>
            <person name="Gould B."/>
            <person name="Lipzen A."/>
            <person name="Macqueen A."/>
            <person name="Palacio-Mejia J."/>
            <person name="Plott C."/>
            <person name="Shakirov E."/>
            <person name="Shu S."/>
            <person name="Yoshinaga Y."/>
            <person name="Zane M."/>
            <person name="Rokhsar D."/>
            <person name="Grimwood J."/>
            <person name="Schmutz J."/>
            <person name="Juenger T."/>
        </authorList>
    </citation>
    <scope>NUCLEOTIDE SEQUENCE [LARGE SCALE GENOMIC DNA]</scope>
    <source>
        <strain evidence="2">FIL2</strain>
    </source>
</reference>
<sequence length="332" mass="37237">MQAHFSLSLSYCAFHPTLTIGLLRNLKNVCLTFVHITEEELGCFLSCTTSLEKLEVSQCDDIICLKIPSHLQKLSILRVSLCRRLQMIEINAPKVSTFSFGGPPIKMSISNSSQLRSMAMNGQCYSGMFQYALTKLQSIASNLQTLTLLSSGEAFNFPVSPVKFLHLRNLKIHCYVMENFDFFSLVSFLKACPAMESFFLLAGPHLDVRRDSIIHEYFGADLSHTRRVAEGHQDYLKRVTITGFCSAKSLIELTCQILESSSSLQCLVLDTTSGYDNSGICEYMERKAVMEALRGVEAIKKYIKGKVPSRVNLEVLEPCGWCHIPNLHKPGR</sequence>
<dbReference type="PANTHER" id="PTHR34145:SF64">
    <property type="entry name" value="F-BOX DOMAIN CONTAINING PROTEIN, EXPRESSED"/>
    <property type="match status" value="1"/>
</dbReference>
<dbReference type="PANTHER" id="PTHR34145">
    <property type="entry name" value="OS02G0105600 PROTEIN"/>
    <property type="match status" value="1"/>
</dbReference>
<feature type="domain" description="At1g61320/AtMIF1 LRR" evidence="1">
    <location>
        <begin position="6"/>
        <end position="319"/>
    </location>
</feature>
<dbReference type="EMBL" id="CM008049">
    <property type="protein sequence ID" value="PAN26119.1"/>
    <property type="molecule type" value="Genomic_DNA"/>
</dbReference>
<dbReference type="Pfam" id="PF23622">
    <property type="entry name" value="LRR_At1g61320_AtMIF1"/>
    <property type="match status" value="1"/>
</dbReference>
<protein>
    <recommendedName>
        <fullName evidence="1">At1g61320/AtMIF1 LRR domain-containing protein</fullName>
    </recommendedName>
</protein>
<evidence type="ECO:0000313" key="2">
    <source>
        <dbReference type="EMBL" id="PAN26120.1"/>
    </source>
</evidence>
<dbReference type="Proteomes" id="UP000243499">
    <property type="component" value="Chromosome 4"/>
</dbReference>
<gene>
    <name evidence="2" type="ORF">PAHAL_4G348900</name>
</gene>
<name>A0A2S3HMB4_9POAL</name>
<proteinExistence type="predicted"/>
<evidence type="ECO:0000259" key="1">
    <source>
        <dbReference type="Pfam" id="PF23622"/>
    </source>
</evidence>
<accession>A0A2S3HMB4</accession>
<dbReference type="Gramene" id="PAN26118">
    <property type="protein sequence ID" value="PAN26118"/>
    <property type="gene ID" value="PAHAL_4G348900"/>
</dbReference>
<dbReference type="InterPro" id="IPR053772">
    <property type="entry name" value="At1g61320/At1g61330-like"/>
</dbReference>
<dbReference type="Gene3D" id="3.80.10.10">
    <property type="entry name" value="Ribonuclease Inhibitor"/>
    <property type="match status" value="1"/>
</dbReference>
<dbReference type="InterPro" id="IPR032675">
    <property type="entry name" value="LRR_dom_sf"/>
</dbReference>
<organism evidence="2">
    <name type="scientific">Panicum hallii</name>
    <dbReference type="NCBI Taxonomy" id="206008"/>
    <lineage>
        <taxon>Eukaryota</taxon>
        <taxon>Viridiplantae</taxon>
        <taxon>Streptophyta</taxon>
        <taxon>Embryophyta</taxon>
        <taxon>Tracheophyta</taxon>
        <taxon>Spermatophyta</taxon>
        <taxon>Magnoliopsida</taxon>
        <taxon>Liliopsida</taxon>
        <taxon>Poales</taxon>
        <taxon>Poaceae</taxon>
        <taxon>PACMAD clade</taxon>
        <taxon>Panicoideae</taxon>
        <taxon>Panicodae</taxon>
        <taxon>Paniceae</taxon>
        <taxon>Panicinae</taxon>
        <taxon>Panicum</taxon>
        <taxon>Panicum sect. Panicum</taxon>
    </lineage>
</organism>
<dbReference type="AlphaFoldDB" id="A0A2S3HMB4"/>